<name>A0A5S6Q8E9_TRIMR</name>
<evidence type="ECO:0000256" key="1">
    <source>
        <dbReference type="SAM" id="MobiDB-lite"/>
    </source>
</evidence>
<dbReference type="AlphaFoldDB" id="A0A5S6Q8E9"/>
<dbReference type="Proteomes" id="UP000046395">
    <property type="component" value="Unassembled WGS sequence"/>
</dbReference>
<feature type="compositionally biased region" description="Low complexity" evidence="1">
    <location>
        <begin position="11"/>
        <end position="26"/>
    </location>
</feature>
<evidence type="ECO:0000313" key="2">
    <source>
        <dbReference type="Proteomes" id="UP000046395"/>
    </source>
</evidence>
<feature type="region of interest" description="Disordered" evidence="1">
    <location>
        <begin position="133"/>
        <end position="166"/>
    </location>
</feature>
<feature type="region of interest" description="Disordered" evidence="1">
    <location>
        <begin position="1"/>
        <end position="26"/>
    </location>
</feature>
<feature type="compositionally biased region" description="Polar residues" evidence="1">
    <location>
        <begin position="81"/>
        <end position="92"/>
    </location>
</feature>
<keyword evidence="2" id="KW-1185">Reference proteome</keyword>
<organism evidence="2 3">
    <name type="scientific">Trichuris muris</name>
    <name type="common">Mouse whipworm</name>
    <dbReference type="NCBI Taxonomy" id="70415"/>
    <lineage>
        <taxon>Eukaryota</taxon>
        <taxon>Metazoa</taxon>
        <taxon>Ecdysozoa</taxon>
        <taxon>Nematoda</taxon>
        <taxon>Enoplea</taxon>
        <taxon>Dorylaimia</taxon>
        <taxon>Trichinellida</taxon>
        <taxon>Trichuridae</taxon>
        <taxon>Trichuris</taxon>
    </lineage>
</organism>
<dbReference type="WBParaSite" id="TMUE_1000003400.1">
    <property type="protein sequence ID" value="TMUE_1000003400.1"/>
    <property type="gene ID" value="WBGene00298704"/>
</dbReference>
<accession>A0A5S6Q8E9</accession>
<evidence type="ECO:0000313" key="3">
    <source>
        <dbReference type="WBParaSite" id="TMUE_1000003400.1"/>
    </source>
</evidence>
<reference evidence="3" key="1">
    <citation type="submission" date="2019-12" db="UniProtKB">
        <authorList>
            <consortium name="WormBaseParasite"/>
        </authorList>
    </citation>
    <scope>IDENTIFICATION</scope>
</reference>
<sequence>MPTTGCRNDLSVSSGGRSSSSRSSSFSLAHHPSLFAFHLDKSKTGATISRPERATLGRKRSFKTCATKAAGFGRLTEWRAGSNNGRSETRPCSQGKEREGCSLLSRLTVETCQSETACREGGSWSNNKVLLPGTVRSAKRARARTAGEGDPGRSRRLIARGQRSTA</sequence>
<feature type="region of interest" description="Disordered" evidence="1">
    <location>
        <begin position="77"/>
        <end position="96"/>
    </location>
</feature>
<proteinExistence type="predicted"/>
<protein>
    <submittedName>
        <fullName evidence="3">Uncharacterized protein</fullName>
    </submittedName>
</protein>